<evidence type="ECO:0000313" key="3">
    <source>
        <dbReference type="Proteomes" id="UP000539372"/>
    </source>
</evidence>
<dbReference type="Gene3D" id="3.10.450.710">
    <property type="entry name" value="Tgt2/MlaC"/>
    <property type="match status" value="1"/>
</dbReference>
<evidence type="ECO:0000256" key="1">
    <source>
        <dbReference type="SAM" id="SignalP"/>
    </source>
</evidence>
<dbReference type="PANTHER" id="PTHR36573:SF1">
    <property type="entry name" value="INTERMEMBRANE PHOSPHOLIPID TRANSPORT SYSTEM BINDING PROTEIN MLAC"/>
    <property type="match status" value="1"/>
</dbReference>
<feature type="signal peptide" evidence="1">
    <location>
        <begin position="1"/>
        <end position="20"/>
    </location>
</feature>
<dbReference type="PANTHER" id="PTHR36573">
    <property type="entry name" value="INTERMEMBRANE PHOSPHOLIPID TRANSPORT SYSTEM BINDING PROTEIN MLAC"/>
    <property type="match status" value="1"/>
</dbReference>
<dbReference type="RefSeq" id="WP_169626408.1">
    <property type="nucleotide sequence ID" value="NZ_JABBNT010000005.1"/>
</dbReference>
<name>A0A7Y0HFM0_9PROT</name>
<protein>
    <submittedName>
        <fullName evidence="2">ABC transporter substrate-binding protein</fullName>
    </submittedName>
</protein>
<sequence length="200" mass="22567">MSRLIALVFAFLLVPVVAFAQTEPEQAAEFIENLGQRAVDVLRDQSITLEERESKLRGIVHESFDVEVIGRFVLADFWKTADADERDEFLVLFSDYVLQTYSQRLGGYSGQTLRIDDSRSHRDKDAVVETTIIQDGTDPTGVSWLVRDTDKGLRILDVIVEGKSLALAQKKEFSSILAREKMPGLLQLLRLKTSKYSVQS</sequence>
<evidence type="ECO:0000313" key="2">
    <source>
        <dbReference type="EMBL" id="NMM46011.1"/>
    </source>
</evidence>
<dbReference type="AlphaFoldDB" id="A0A7Y0HFM0"/>
<dbReference type="Proteomes" id="UP000539372">
    <property type="component" value="Unassembled WGS sequence"/>
</dbReference>
<dbReference type="InterPro" id="IPR042245">
    <property type="entry name" value="Tgt2/MlaC_sf"/>
</dbReference>
<proteinExistence type="predicted"/>
<dbReference type="EMBL" id="JABBNT010000005">
    <property type="protein sequence ID" value="NMM46011.1"/>
    <property type="molecule type" value="Genomic_DNA"/>
</dbReference>
<dbReference type="InterPro" id="IPR008869">
    <property type="entry name" value="MlaC/ttg2D"/>
</dbReference>
<comment type="caution">
    <text evidence="2">The sequence shown here is derived from an EMBL/GenBank/DDBJ whole genome shotgun (WGS) entry which is preliminary data.</text>
</comment>
<feature type="chain" id="PRO_5030626382" evidence="1">
    <location>
        <begin position="21"/>
        <end position="200"/>
    </location>
</feature>
<gene>
    <name evidence="2" type="ORF">HH303_16055</name>
</gene>
<accession>A0A7Y0HFM0</accession>
<keyword evidence="3" id="KW-1185">Reference proteome</keyword>
<organism evidence="2 3">
    <name type="scientific">Pacificispira spongiicola</name>
    <dbReference type="NCBI Taxonomy" id="2729598"/>
    <lineage>
        <taxon>Bacteria</taxon>
        <taxon>Pseudomonadati</taxon>
        <taxon>Pseudomonadota</taxon>
        <taxon>Alphaproteobacteria</taxon>
        <taxon>Rhodospirillales</taxon>
        <taxon>Rhodospirillaceae</taxon>
        <taxon>Pacificispira</taxon>
    </lineage>
</organism>
<keyword evidence="1" id="KW-0732">Signal</keyword>
<reference evidence="2 3" key="1">
    <citation type="submission" date="2020-04" db="EMBL/GenBank/DDBJ databases">
        <title>Rhodospirillaceae bacterium KN72 isolated from deep sea.</title>
        <authorList>
            <person name="Zhang D.-C."/>
        </authorList>
    </citation>
    <scope>NUCLEOTIDE SEQUENCE [LARGE SCALE GENOMIC DNA]</scope>
    <source>
        <strain evidence="2 3">KN72</strain>
    </source>
</reference>
<dbReference type="Pfam" id="PF05494">
    <property type="entry name" value="MlaC"/>
    <property type="match status" value="1"/>
</dbReference>